<keyword evidence="3" id="KW-1185">Reference proteome</keyword>
<dbReference type="EMBL" id="KI660214">
    <property type="protein sequence ID" value="ETN76638.1"/>
    <property type="molecule type" value="Genomic_DNA"/>
</dbReference>
<proteinExistence type="predicted"/>
<dbReference type="Proteomes" id="UP000053676">
    <property type="component" value="Unassembled WGS sequence"/>
</dbReference>
<organism evidence="2 3">
    <name type="scientific">Necator americanus</name>
    <name type="common">Human hookworm</name>
    <dbReference type="NCBI Taxonomy" id="51031"/>
    <lineage>
        <taxon>Eukaryota</taxon>
        <taxon>Metazoa</taxon>
        <taxon>Ecdysozoa</taxon>
        <taxon>Nematoda</taxon>
        <taxon>Chromadorea</taxon>
        <taxon>Rhabditida</taxon>
        <taxon>Rhabditina</taxon>
        <taxon>Rhabditomorpha</taxon>
        <taxon>Strongyloidea</taxon>
        <taxon>Ancylostomatidae</taxon>
        <taxon>Bunostominae</taxon>
        <taxon>Necator</taxon>
    </lineage>
</organism>
<feature type="compositionally biased region" description="Basic and acidic residues" evidence="1">
    <location>
        <begin position="1"/>
        <end position="20"/>
    </location>
</feature>
<feature type="region of interest" description="Disordered" evidence="1">
    <location>
        <begin position="1"/>
        <end position="24"/>
    </location>
</feature>
<reference evidence="3" key="1">
    <citation type="journal article" date="2014" name="Nat. Genet.">
        <title>Genome of the human hookworm Necator americanus.</title>
        <authorList>
            <person name="Tang Y.T."/>
            <person name="Gao X."/>
            <person name="Rosa B.A."/>
            <person name="Abubucker S."/>
            <person name="Hallsworth-Pepin K."/>
            <person name="Martin J."/>
            <person name="Tyagi R."/>
            <person name="Heizer E."/>
            <person name="Zhang X."/>
            <person name="Bhonagiri-Palsikar V."/>
            <person name="Minx P."/>
            <person name="Warren W.C."/>
            <person name="Wang Q."/>
            <person name="Zhan B."/>
            <person name="Hotez P.J."/>
            <person name="Sternberg P.W."/>
            <person name="Dougall A."/>
            <person name="Gaze S.T."/>
            <person name="Mulvenna J."/>
            <person name="Sotillo J."/>
            <person name="Ranganathan S."/>
            <person name="Rabelo E.M."/>
            <person name="Wilson R.K."/>
            <person name="Felgner P.L."/>
            <person name="Bethony J."/>
            <person name="Hawdon J.M."/>
            <person name="Gasser R.B."/>
            <person name="Loukas A."/>
            <person name="Mitreva M."/>
        </authorList>
    </citation>
    <scope>NUCLEOTIDE SEQUENCE [LARGE SCALE GENOMIC DNA]</scope>
</reference>
<evidence type="ECO:0000313" key="3">
    <source>
        <dbReference type="Proteomes" id="UP000053676"/>
    </source>
</evidence>
<dbReference type="AlphaFoldDB" id="W2T401"/>
<accession>W2T401</accession>
<evidence type="ECO:0000256" key="1">
    <source>
        <dbReference type="SAM" id="MobiDB-lite"/>
    </source>
</evidence>
<gene>
    <name evidence="2" type="ORF">NECAME_11524</name>
</gene>
<evidence type="ECO:0000313" key="2">
    <source>
        <dbReference type="EMBL" id="ETN76638.1"/>
    </source>
</evidence>
<dbReference type="KEGG" id="nai:NECAME_11524"/>
<sequence>MKLGKNEYHRIPRTNEETARRPALTPSHKVGALFKIAYIADFTTKTENSTPATTYFIATLTVVE</sequence>
<protein>
    <submittedName>
        <fullName evidence="2">Uncharacterized protein</fullName>
    </submittedName>
</protein>
<name>W2T401_NECAM</name>